<dbReference type="InterPro" id="IPR002575">
    <property type="entry name" value="Aminoglycoside_PTrfase"/>
</dbReference>
<name>A0A6L8VCX6_9BACL</name>
<accession>A0A6L8VCX6</accession>
<gene>
    <name evidence="3" type="ORF">GQF01_33655</name>
</gene>
<dbReference type="Gene3D" id="3.30.200.20">
    <property type="entry name" value="Phosphorylase Kinase, domain 1"/>
    <property type="match status" value="1"/>
</dbReference>
<keyword evidence="3" id="KW-0808">Transferase</keyword>
<dbReference type="Gene3D" id="3.90.1200.10">
    <property type="match status" value="1"/>
</dbReference>
<dbReference type="Pfam" id="PF01636">
    <property type="entry name" value="APH"/>
    <property type="match status" value="1"/>
</dbReference>
<organism evidence="3 4">
    <name type="scientific">Paenibacillus silvestris</name>
    <dbReference type="NCBI Taxonomy" id="2606219"/>
    <lineage>
        <taxon>Bacteria</taxon>
        <taxon>Bacillati</taxon>
        <taxon>Bacillota</taxon>
        <taxon>Bacilli</taxon>
        <taxon>Bacillales</taxon>
        <taxon>Paenibacillaceae</taxon>
        <taxon>Paenibacillus</taxon>
    </lineage>
</organism>
<dbReference type="GO" id="GO:0019202">
    <property type="term" value="F:amino acid kinase activity"/>
    <property type="evidence" value="ECO:0007669"/>
    <property type="project" value="TreeGrafter"/>
</dbReference>
<proteinExistence type="inferred from homology"/>
<evidence type="ECO:0000256" key="1">
    <source>
        <dbReference type="ARBA" id="ARBA00038240"/>
    </source>
</evidence>
<dbReference type="InterPro" id="IPR050249">
    <property type="entry name" value="Pseudomonas-type_ThrB"/>
</dbReference>
<reference evidence="3 4" key="1">
    <citation type="submission" date="2019-12" db="EMBL/GenBank/DDBJ databases">
        <title>Paenibacillus sp. nov. sp. isolated from soil.</title>
        <authorList>
            <person name="Kim J."/>
            <person name="Jeong S.E."/>
            <person name="Jung H.S."/>
            <person name="Jeon C.O."/>
        </authorList>
    </citation>
    <scope>NUCLEOTIDE SEQUENCE [LARGE SCALE GENOMIC DNA]</scope>
    <source>
        <strain evidence="3 4">5J-6</strain>
    </source>
</reference>
<evidence type="ECO:0000313" key="3">
    <source>
        <dbReference type="EMBL" id="MZQ87070.1"/>
    </source>
</evidence>
<feature type="domain" description="Aminoglycoside phosphotransferase" evidence="2">
    <location>
        <begin position="22"/>
        <end position="259"/>
    </location>
</feature>
<evidence type="ECO:0000313" key="4">
    <source>
        <dbReference type="Proteomes" id="UP000481087"/>
    </source>
</evidence>
<comment type="caution">
    <text evidence="3">The sequence shown here is derived from an EMBL/GenBank/DDBJ whole genome shotgun (WGS) entry which is preliminary data.</text>
</comment>
<comment type="similarity">
    <text evidence="1">Belongs to the pseudomonas-type ThrB family.</text>
</comment>
<dbReference type="PANTHER" id="PTHR21064">
    <property type="entry name" value="AMINOGLYCOSIDE PHOSPHOTRANSFERASE DOMAIN-CONTAINING PROTEIN-RELATED"/>
    <property type="match status" value="1"/>
</dbReference>
<dbReference type="InterPro" id="IPR011009">
    <property type="entry name" value="Kinase-like_dom_sf"/>
</dbReference>
<dbReference type="EMBL" id="WTUZ01000040">
    <property type="protein sequence ID" value="MZQ87070.1"/>
    <property type="molecule type" value="Genomic_DNA"/>
</dbReference>
<dbReference type="SUPFAM" id="SSF56112">
    <property type="entry name" value="Protein kinase-like (PK-like)"/>
    <property type="match status" value="1"/>
</dbReference>
<protein>
    <submittedName>
        <fullName evidence="3">Phosphotransferase</fullName>
    </submittedName>
</protein>
<dbReference type="RefSeq" id="WP_161411691.1">
    <property type="nucleotide sequence ID" value="NZ_WTUZ01000040.1"/>
</dbReference>
<evidence type="ECO:0000259" key="2">
    <source>
        <dbReference type="Pfam" id="PF01636"/>
    </source>
</evidence>
<keyword evidence="4" id="KW-1185">Reference proteome</keyword>
<sequence>MQNQQDELMRNYFVEASYEMKSVPFGLTNLTKIVKINGHEYVLRVYNRHTKHVEGTELESKVTSFLAKKELTFQVPEFVRTLTGNDYVQLSDGSLGAIVTFLEGTNHELASVQDAAEFGRVAGEMSQALQQFEISQLAYHGISFSEIYKLHPLADHRAVSAFMDNPPFLIPKESVDFYRYSIECIYQNASQLNELPVQLVHHDLLIFNLLSQNNRISGVLDFDFLSVDTSFMEFAICLNHILQMSNGSVEMTEAFVKSYSAYRTHSLHEIEQLRNLTQLYHLAVLHIYIGQHYAGADIQPNFNYILNQFMRRDSWLKEHSETIERILAAYFFSI</sequence>
<dbReference type="AlphaFoldDB" id="A0A6L8VCX6"/>
<dbReference type="PANTHER" id="PTHR21064:SF6">
    <property type="entry name" value="AMINOGLYCOSIDE PHOSPHOTRANSFERASE DOMAIN-CONTAINING PROTEIN"/>
    <property type="match status" value="1"/>
</dbReference>
<dbReference type="Proteomes" id="UP000481087">
    <property type="component" value="Unassembled WGS sequence"/>
</dbReference>